<organism evidence="1 2">
    <name type="scientific">Oleoguttula mirabilis</name>
    <dbReference type="NCBI Taxonomy" id="1507867"/>
    <lineage>
        <taxon>Eukaryota</taxon>
        <taxon>Fungi</taxon>
        <taxon>Dikarya</taxon>
        <taxon>Ascomycota</taxon>
        <taxon>Pezizomycotina</taxon>
        <taxon>Dothideomycetes</taxon>
        <taxon>Dothideomycetidae</taxon>
        <taxon>Mycosphaerellales</taxon>
        <taxon>Teratosphaeriaceae</taxon>
        <taxon>Oleoguttula</taxon>
    </lineage>
</organism>
<evidence type="ECO:0000313" key="1">
    <source>
        <dbReference type="EMBL" id="KAK4550267.1"/>
    </source>
</evidence>
<dbReference type="Proteomes" id="UP001324427">
    <property type="component" value="Unassembled WGS sequence"/>
</dbReference>
<keyword evidence="2" id="KW-1185">Reference proteome</keyword>
<protein>
    <recommendedName>
        <fullName evidence="3">F-box domain-containing protein</fullName>
    </recommendedName>
</protein>
<dbReference type="InterPro" id="IPR038883">
    <property type="entry name" value="AN11006-like"/>
</dbReference>
<evidence type="ECO:0008006" key="3">
    <source>
        <dbReference type="Google" id="ProtNLM"/>
    </source>
</evidence>
<dbReference type="EMBL" id="JAVFHQ010000002">
    <property type="protein sequence ID" value="KAK4550267.1"/>
    <property type="molecule type" value="Genomic_DNA"/>
</dbReference>
<gene>
    <name evidence="1" type="ORF">LTR36_003234</name>
</gene>
<reference evidence="1 2" key="1">
    <citation type="submission" date="2021-11" db="EMBL/GenBank/DDBJ databases">
        <title>Black yeast isolated from Biological Soil Crust.</title>
        <authorList>
            <person name="Kurbessoian T."/>
        </authorList>
    </citation>
    <scope>NUCLEOTIDE SEQUENCE [LARGE SCALE GENOMIC DNA]</scope>
    <source>
        <strain evidence="1 2">CCFEE 5522</strain>
    </source>
</reference>
<evidence type="ECO:0000313" key="2">
    <source>
        <dbReference type="Proteomes" id="UP001324427"/>
    </source>
</evidence>
<accession>A0AAV9JWZ1</accession>
<dbReference type="PANTHER" id="PTHR42085:SF1">
    <property type="entry name" value="F-BOX DOMAIN-CONTAINING PROTEIN"/>
    <property type="match status" value="1"/>
</dbReference>
<comment type="caution">
    <text evidence="1">The sequence shown here is derived from an EMBL/GenBank/DDBJ whole genome shotgun (WGS) entry which is preliminary data.</text>
</comment>
<name>A0AAV9JWZ1_9PEZI</name>
<dbReference type="PANTHER" id="PTHR42085">
    <property type="entry name" value="F-BOX DOMAIN-CONTAINING PROTEIN"/>
    <property type="match status" value="1"/>
</dbReference>
<proteinExistence type="predicted"/>
<dbReference type="AlphaFoldDB" id="A0AAV9JWZ1"/>
<sequence length="221" mass="25149">METRDQAAETPHRHDEPCPLLQLPGELRNQIFEDALREPGGIIIHISEDKTSTNNKHIMALEATCKQFRREVGNLIFELNVVKVHAPLFGHMSKDACVPEFKDRTIVDRLRTTVVQLYDTRRLVHAEAYFGQLQRHRMFFHDLGGMLRDVASTLHILRNEGCQLRIHFAVLSYTGIMAACDIALDSEAVANMDMKCLSRAFDLMAVRNKITDAFFRSATGI</sequence>